<evidence type="ECO:0000256" key="7">
    <source>
        <dbReference type="SAM" id="MobiDB-lite"/>
    </source>
</evidence>
<keyword evidence="9" id="KW-1185">Reference proteome</keyword>
<evidence type="ECO:0000256" key="5">
    <source>
        <dbReference type="ARBA" id="ARBA00023128"/>
    </source>
</evidence>
<comment type="caution">
    <text evidence="8">The sequence shown here is derived from an EMBL/GenBank/DDBJ whole genome shotgun (WGS) entry which is preliminary data.</text>
</comment>
<feature type="compositionally biased region" description="Basic and acidic residues" evidence="7">
    <location>
        <begin position="526"/>
        <end position="537"/>
    </location>
</feature>
<dbReference type="Proteomes" id="UP001595075">
    <property type="component" value="Unassembled WGS sequence"/>
</dbReference>
<evidence type="ECO:0000256" key="1">
    <source>
        <dbReference type="ARBA" id="ARBA00004173"/>
    </source>
</evidence>
<evidence type="ECO:0000313" key="8">
    <source>
        <dbReference type="EMBL" id="KAL2067763.1"/>
    </source>
</evidence>
<sequence length="550" mass="63360">MMPRYLWSKLSRKMSMSTSASAKSKTLQNEHFFRYTSGRWLWDEEKQLQERYRKFNIEELKRIGAESIGAKFCVSITKLDEGGYNKVFKLIMDNGAVAIARIPCPNAGPPFKTTASEVATMDFARTILNIPVPKVHAWSAVSDNPVEAEYILMEEACGTSLGDVWEDMGILSKDKIVKDIVSIEQKMLSVSFSRYGNIYFAKDSFPGCEKAEVSGDISEELKKEVEERFTIGPVVEHVFWRRDQTSMPMDRGPWKTADNYLKALANNQVTWLSQYAPRAPPPNIFQKPAAQESPDAHIALYKKFLDISPYILPEDERMVRSTLWHWDLHASNLFVKNDQITCIIDWQSTWAGPLFVQYRYPKIVYYAGEVVLKLPEDYERMEGDEKVKVSCQVERSLVQYLYETKTKATNPLLTDIIDVPQRAVRKQTIAFAEDSWEGGIVSFRQCLIRLERYWDEMGHNAACPIHFTEEDLQNHIRDAEGLNEQADFWDRVEGFIARDGWTSNERYEEALKMFANIREAGLKQLTGEERSDFEKQSRWAQRSADRTGGS</sequence>
<evidence type="ECO:0000313" key="9">
    <source>
        <dbReference type="Proteomes" id="UP001595075"/>
    </source>
</evidence>
<dbReference type="PANTHER" id="PTHR36091">
    <property type="entry name" value="ALTERED INHERITANCE OF MITOCHONDRIA PROTEIN 9, MITOCHONDRIAL"/>
    <property type="match status" value="1"/>
</dbReference>
<organism evidence="8 9">
    <name type="scientific">Oculimacula yallundae</name>
    <dbReference type="NCBI Taxonomy" id="86028"/>
    <lineage>
        <taxon>Eukaryota</taxon>
        <taxon>Fungi</taxon>
        <taxon>Dikarya</taxon>
        <taxon>Ascomycota</taxon>
        <taxon>Pezizomycotina</taxon>
        <taxon>Leotiomycetes</taxon>
        <taxon>Helotiales</taxon>
        <taxon>Ploettnerulaceae</taxon>
        <taxon>Oculimacula</taxon>
    </lineage>
</organism>
<feature type="region of interest" description="Disordered" evidence="7">
    <location>
        <begin position="526"/>
        <end position="550"/>
    </location>
</feature>
<evidence type="ECO:0000256" key="6">
    <source>
        <dbReference type="ARBA" id="ARBA00031849"/>
    </source>
</evidence>
<dbReference type="InterPro" id="IPR011009">
    <property type="entry name" value="Kinase-like_dom_sf"/>
</dbReference>
<gene>
    <name evidence="8" type="ORF">VTL71DRAFT_15859</name>
</gene>
<comment type="subcellular location">
    <subcellularLocation>
        <location evidence="1">Mitochondrion</location>
    </subcellularLocation>
</comment>
<accession>A0ABR4CF88</accession>
<keyword evidence="5" id="KW-0496">Mitochondrion</keyword>
<evidence type="ECO:0000256" key="4">
    <source>
        <dbReference type="ARBA" id="ARBA00022946"/>
    </source>
</evidence>
<dbReference type="PANTHER" id="PTHR36091:SF1">
    <property type="entry name" value="ALTERED INHERITANCE OF MITOCHONDRIA PROTEIN 9, MITOCHONDRIAL"/>
    <property type="match status" value="1"/>
</dbReference>
<evidence type="ECO:0000256" key="3">
    <source>
        <dbReference type="ARBA" id="ARBA00016197"/>
    </source>
</evidence>
<dbReference type="EMBL" id="JAZHXI010000009">
    <property type="protein sequence ID" value="KAL2067763.1"/>
    <property type="molecule type" value="Genomic_DNA"/>
</dbReference>
<dbReference type="InterPro" id="IPR051035">
    <property type="entry name" value="Mito_inheritance_9"/>
</dbReference>
<protein>
    <recommendedName>
        <fullName evidence="3">Altered inheritance of mitochondria protein 9, mitochondrial</fullName>
    </recommendedName>
    <alternativeName>
        <fullName evidence="6">Found in mitochondrial proteome protein 29</fullName>
    </alternativeName>
</protein>
<dbReference type="SUPFAM" id="SSF56112">
    <property type="entry name" value="Protein kinase-like (PK-like)"/>
    <property type="match status" value="1"/>
</dbReference>
<name>A0ABR4CF88_9HELO</name>
<keyword evidence="4" id="KW-0809">Transit peptide</keyword>
<proteinExistence type="inferred from homology"/>
<evidence type="ECO:0000256" key="2">
    <source>
        <dbReference type="ARBA" id="ARBA00005543"/>
    </source>
</evidence>
<dbReference type="Gene3D" id="3.90.1200.10">
    <property type="match status" value="1"/>
</dbReference>
<reference evidence="8 9" key="1">
    <citation type="journal article" date="2024" name="Commun. Biol.">
        <title>Comparative genomic analysis of thermophilic fungi reveals convergent evolutionary adaptations and gene losses.</title>
        <authorList>
            <person name="Steindorff A.S."/>
            <person name="Aguilar-Pontes M.V."/>
            <person name="Robinson A.J."/>
            <person name="Andreopoulos B."/>
            <person name="LaButti K."/>
            <person name="Kuo A."/>
            <person name="Mondo S."/>
            <person name="Riley R."/>
            <person name="Otillar R."/>
            <person name="Haridas S."/>
            <person name="Lipzen A."/>
            <person name="Grimwood J."/>
            <person name="Schmutz J."/>
            <person name="Clum A."/>
            <person name="Reid I.D."/>
            <person name="Moisan M.C."/>
            <person name="Butler G."/>
            <person name="Nguyen T.T.M."/>
            <person name="Dewar K."/>
            <person name="Conant G."/>
            <person name="Drula E."/>
            <person name="Henrissat B."/>
            <person name="Hansel C."/>
            <person name="Singer S."/>
            <person name="Hutchinson M.I."/>
            <person name="de Vries R.P."/>
            <person name="Natvig D.O."/>
            <person name="Powell A.J."/>
            <person name="Tsang A."/>
            <person name="Grigoriev I.V."/>
        </authorList>
    </citation>
    <scope>NUCLEOTIDE SEQUENCE [LARGE SCALE GENOMIC DNA]</scope>
    <source>
        <strain evidence="8 9">CBS 494.80</strain>
    </source>
</reference>
<comment type="similarity">
    <text evidence="2">Belongs to the AIM9 family.</text>
</comment>